<proteinExistence type="predicted"/>
<dbReference type="Proteomes" id="UP000664632">
    <property type="component" value="Unassembled WGS sequence"/>
</dbReference>
<organism evidence="4 5">
    <name type="scientific">Candidatus Enterococcus ikei</name>
    <dbReference type="NCBI Taxonomy" id="2815326"/>
    <lineage>
        <taxon>Bacteria</taxon>
        <taxon>Bacillati</taxon>
        <taxon>Bacillota</taxon>
        <taxon>Bacilli</taxon>
        <taxon>Lactobacillales</taxon>
        <taxon>Enterococcaceae</taxon>
        <taxon>Enterococcus</taxon>
    </lineage>
</organism>
<evidence type="ECO:0000313" key="5">
    <source>
        <dbReference type="Proteomes" id="UP000664632"/>
    </source>
</evidence>
<name>A0ABS3H2L7_9ENTE</name>
<dbReference type="InterPro" id="IPR017871">
    <property type="entry name" value="ABC_transporter-like_CS"/>
</dbReference>
<gene>
    <name evidence="4" type="ORF">JZO69_15350</name>
</gene>
<dbReference type="PROSITE" id="PS50893">
    <property type="entry name" value="ABC_TRANSPORTER_2"/>
    <property type="match status" value="1"/>
</dbReference>
<dbReference type="PANTHER" id="PTHR43514">
    <property type="entry name" value="ABC TRANSPORTER I FAMILY MEMBER 10"/>
    <property type="match status" value="1"/>
</dbReference>
<evidence type="ECO:0000256" key="1">
    <source>
        <dbReference type="ARBA" id="ARBA00022741"/>
    </source>
</evidence>
<comment type="caution">
    <text evidence="4">The sequence shown here is derived from an EMBL/GenBank/DDBJ whole genome shotgun (WGS) entry which is preliminary data.</text>
</comment>
<dbReference type="InterPro" id="IPR050334">
    <property type="entry name" value="Molybdenum_import_ModC"/>
</dbReference>
<dbReference type="GO" id="GO:0005524">
    <property type="term" value="F:ATP binding"/>
    <property type="evidence" value="ECO:0007669"/>
    <property type="project" value="UniProtKB-KW"/>
</dbReference>
<evidence type="ECO:0000256" key="2">
    <source>
        <dbReference type="ARBA" id="ARBA00022840"/>
    </source>
</evidence>
<evidence type="ECO:0000259" key="3">
    <source>
        <dbReference type="PROSITE" id="PS50893"/>
    </source>
</evidence>
<dbReference type="InterPro" id="IPR003593">
    <property type="entry name" value="AAA+_ATPase"/>
</dbReference>
<dbReference type="Pfam" id="PF00005">
    <property type="entry name" value="ABC_tran"/>
    <property type="match status" value="1"/>
</dbReference>
<dbReference type="InterPro" id="IPR003439">
    <property type="entry name" value="ABC_transporter-like_ATP-bd"/>
</dbReference>
<dbReference type="RefSeq" id="WP_207113699.1">
    <property type="nucleotide sequence ID" value="NZ_JAFLWD010000046.1"/>
</dbReference>
<dbReference type="EMBL" id="JAFLWD010000046">
    <property type="protein sequence ID" value="MBO0441742.1"/>
    <property type="molecule type" value="Genomic_DNA"/>
</dbReference>
<dbReference type="PANTHER" id="PTHR43514:SF1">
    <property type="entry name" value="SULFATE_THIOSULFATE IMPORT ATP-BINDING PROTEIN CYSA"/>
    <property type="match status" value="1"/>
</dbReference>
<dbReference type="PROSITE" id="PS51257">
    <property type="entry name" value="PROKAR_LIPOPROTEIN"/>
    <property type="match status" value="1"/>
</dbReference>
<feature type="domain" description="ABC transporter" evidence="3">
    <location>
        <begin position="2"/>
        <end position="227"/>
    </location>
</feature>
<dbReference type="InterPro" id="IPR027417">
    <property type="entry name" value="P-loop_NTPase"/>
</dbReference>
<keyword evidence="1" id="KW-0547">Nucleotide-binding</keyword>
<evidence type="ECO:0000313" key="4">
    <source>
        <dbReference type="EMBL" id="MBO0441742.1"/>
    </source>
</evidence>
<keyword evidence="2 4" id="KW-0067">ATP-binding</keyword>
<dbReference type="Gene3D" id="3.40.50.300">
    <property type="entry name" value="P-loop containing nucleotide triphosphate hydrolases"/>
    <property type="match status" value="1"/>
</dbReference>
<keyword evidence="5" id="KW-1185">Reference proteome</keyword>
<dbReference type="PROSITE" id="PS00211">
    <property type="entry name" value="ABC_TRANSPORTER_1"/>
    <property type="match status" value="1"/>
</dbReference>
<dbReference type="SMART" id="SM00382">
    <property type="entry name" value="AAA"/>
    <property type="match status" value="1"/>
</dbReference>
<reference evidence="4 5" key="1">
    <citation type="submission" date="2021-03" db="EMBL/GenBank/DDBJ databases">
        <title>Enterococcal diversity collection.</title>
        <authorList>
            <person name="Gilmore M.S."/>
            <person name="Schwartzman J."/>
            <person name="Van Tyne D."/>
            <person name="Martin M."/>
            <person name="Earl A.M."/>
            <person name="Manson A.L."/>
            <person name="Straub T."/>
            <person name="Salamzade R."/>
            <person name="Saavedra J."/>
            <person name="Lebreton F."/>
            <person name="Prichula J."/>
            <person name="Schaufler K."/>
            <person name="Gaca A."/>
            <person name="Sgardioli B."/>
            <person name="Wagenaar J."/>
            <person name="Strong T."/>
        </authorList>
    </citation>
    <scope>NUCLEOTIDE SEQUENCE [LARGE SCALE GENOMIC DNA]</scope>
    <source>
        <strain evidence="4 5">DIV0869a</strain>
    </source>
</reference>
<protein>
    <submittedName>
        <fullName evidence="4">ATP-binding cassette domain-containing protein</fullName>
    </submittedName>
</protein>
<sequence>MKLTVDIQKKLKNHELKVKFDIDTTTLGILGASGCGKSMLLKCIAGIETPDFGRIQLGDRVLFDKEQGIDLSPQKRKVGLLFQQYALFPHLSVSKNLSCVTKKQQLITELLKMFHLENVKNRYPRQLSGGQKQRVALARMLASEPDLLLLDEPFSALDTSLKEELQVELQKHLAKIEGNVLIVSHSLDELYRLCPELVIMTESTVLQGKTNELFKQPKTVAAARLTGCKNIFPIKWIDSHTVQVNGWDIFLTVSTDVTSDCRYIGIRAHDFSIEDSKVNQLPVKYMGNQQTPFEQNAWYDYNGTRIWWKGSKQIDAEKISKFTIRPEVIMGLK</sequence>
<accession>A0ABS3H2L7</accession>
<dbReference type="SUPFAM" id="SSF52540">
    <property type="entry name" value="P-loop containing nucleoside triphosphate hydrolases"/>
    <property type="match status" value="1"/>
</dbReference>